<reference evidence="8 9" key="1">
    <citation type="submission" date="2018-10" db="EMBL/GenBank/DDBJ databases">
        <title>Genomic Encyclopedia of Type Strains, Phase IV (KMG-IV): sequencing the most valuable type-strain genomes for metagenomic binning, comparative biology and taxonomic classification.</title>
        <authorList>
            <person name="Goeker M."/>
        </authorList>
    </citation>
    <scope>NUCLEOTIDE SEQUENCE [LARGE SCALE GENOMIC DNA]</scope>
    <source>
        <strain evidence="8 9">DSM 20549</strain>
    </source>
</reference>
<evidence type="ECO:0000256" key="7">
    <source>
        <dbReference type="RuleBase" id="RU003406"/>
    </source>
</evidence>
<evidence type="ECO:0000256" key="3">
    <source>
        <dbReference type="ARBA" id="ARBA00012972"/>
    </source>
</evidence>
<dbReference type="Pfam" id="PF00285">
    <property type="entry name" value="Citrate_synt"/>
    <property type="match status" value="1"/>
</dbReference>
<evidence type="ECO:0000256" key="2">
    <source>
        <dbReference type="ARBA" id="ARBA00010566"/>
    </source>
</evidence>
<dbReference type="InterPro" id="IPR019810">
    <property type="entry name" value="Citrate_synthase_AS"/>
</dbReference>
<dbReference type="PRINTS" id="PR00143">
    <property type="entry name" value="CITRTSNTHASE"/>
</dbReference>
<gene>
    <name evidence="8" type="ORF">DFR62_0001</name>
</gene>
<comment type="caution">
    <text evidence="8">The sequence shown here is derived from an EMBL/GenBank/DDBJ whole genome shotgun (WGS) entry which is preliminary data.</text>
</comment>
<keyword evidence="5 7" id="KW-0808">Transferase</keyword>
<dbReference type="GO" id="GO:0006099">
    <property type="term" value="P:tricarboxylic acid cycle"/>
    <property type="evidence" value="ECO:0007669"/>
    <property type="project" value="UniProtKB-UniPathway"/>
</dbReference>
<keyword evidence="4" id="KW-0816">Tricarboxylic acid cycle</keyword>
<dbReference type="PANTHER" id="PTHR11739:SF4">
    <property type="entry name" value="CITRATE SYNTHASE, PEROXISOMAL"/>
    <property type="match status" value="1"/>
</dbReference>
<evidence type="ECO:0000256" key="1">
    <source>
        <dbReference type="ARBA" id="ARBA00004751"/>
    </source>
</evidence>
<organism evidence="8 9">
    <name type="scientific">Planococcus citreus</name>
    <dbReference type="NCBI Taxonomy" id="1373"/>
    <lineage>
        <taxon>Bacteria</taxon>
        <taxon>Bacillati</taxon>
        <taxon>Bacillota</taxon>
        <taxon>Bacilli</taxon>
        <taxon>Bacillales</taxon>
        <taxon>Caryophanaceae</taxon>
        <taxon>Planococcus</taxon>
    </lineage>
</organism>
<proteinExistence type="inferred from homology"/>
<dbReference type="PANTHER" id="PTHR11739">
    <property type="entry name" value="CITRATE SYNTHASE"/>
    <property type="match status" value="1"/>
</dbReference>
<dbReference type="GO" id="GO:0005975">
    <property type="term" value="P:carbohydrate metabolic process"/>
    <property type="evidence" value="ECO:0007669"/>
    <property type="project" value="TreeGrafter"/>
</dbReference>
<comment type="pathway">
    <text evidence="1">Carbohydrate metabolism; tricarboxylic acid cycle; isocitrate from oxaloacetate: step 1/2.</text>
</comment>
<comment type="similarity">
    <text evidence="2 7">Belongs to the citrate synthase family.</text>
</comment>
<comment type="catalytic activity">
    <reaction evidence="6">
        <text>oxaloacetate + acetyl-CoA + H2O = citrate + CoA + H(+)</text>
        <dbReference type="Rhea" id="RHEA:16845"/>
        <dbReference type="ChEBI" id="CHEBI:15377"/>
        <dbReference type="ChEBI" id="CHEBI:15378"/>
        <dbReference type="ChEBI" id="CHEBI:16452"/>
        <dbReference type="ChEBI" id="CHEBI:16947"/>
        <dbReference type="ChEBI" id="CHEBI:57287"/>
        <dbReference type="ChEBI" id="CHEBI:57288"/>
        <dbReference type="EC" id="2.3.3.16"/>
    </reaction>
</comment>
<feature type="non-terminal residue" evidence="8">
    <location>
        <position position="1"/>
    </location>
</feature>
<evidence type="ECO:0000256" key="5">
    <source>
        <dbReference type="ARBA" id="ARBA00022679"/>
    </source>
</evidence>
<dbReference type="RefSeq" id="WP_279633917.1">
    <property type="nucleotide sequence ID" value="NZ_RCCP01000001.1"/>
</dbReference>
<dbReference type="AlphaFoldDB" id="A0A497YJF0"/>
<dbReference type="Gene3D" id="1.10.230.10">
    <property type="entry name" value="Cytochrome P450-Terp, domain 2"/>
    <property type="match status" value="1"/>
</dbReference>
<accession>A0A497YJF0</accession>
<dbReference type="UniPathway" id="UPA00223"/>
<dbReference type="PROSITE" id="PS00480">
    <property type="entry name" value="CITRATE_SYNTHASE"/>
    <property type="match status" value="1"/>
</dbReference>
<dbReference type="InterPro" id="IPR036969">
    <property type="entry name" value="Citrate_synthase_sf"/>
</dbReference>
<sequence length="160" mass="18196">ALKGPLHGGANEQVMKMLTEIGSVDNVEPVINEKLANKEKIMGFGHRVYQQGDPRAKHLREMSKKLTELRGESKWYDMSVKIEEMVTSAKPLPPNVDFYSASVYHSLNIEHDLFTPIFAVSRASGWLAHILEQYSNNRLIRPRAEYIGPGMQTYVPVEER</sequence>
<dbReference type="InterPro" id="IPR002020">
    <property type="entry name" value="Citrate_synthase"/>
</dbReference>
<evidence type="ECO:0000256" key="4">
    <source>
        <dbReference type="ARBA" id="ARBA00022532"/>
    </source>
</evidence>
<keyword evidence="9" id="KW-1185">Reference proteome</keyword>
<evidence type="ECO:0000313" key="8">
    <source>
        <dbReference type="EMBL" id="RLJ89862.1"/>
    </source>
</evidence>
<evidence type="ECO:0000256" key="6">
    <source>
        <dbReference type="ARBA" id="ARBA00049288"/>
    </source>
</evidence>
<dbReference type="GO" id="GO:0036440">
    <property type="term" value="F:citrate synthase activity"/>
    <property type="evidence" value="ECO:0007669"/>
    <property type="project" value="UniProtKB-EC"/>
</dbReference>
<dbReference type="Proteomes" id="UP000280791">
    <property type="component" value="Unassembled WGS sequence"/>
</dbReference>
<protein>
    <recommendedName>
        <fullName evidence="3">citrate synthase (unknown stereospecificity)</fullName>
        <ecNumber evidence="3">2.3.3.16</ecNumber>
    </recommendedName>
</protein>
<name>A0A497YJF0_9BACL</name>
<dbReference type="GO" id="GO:0005829">
    <property type="term" value="C:cytosol"/>
    <property type="evidence" value="ECO:0007669"/>
    <property type="project" value="TreeGrafter"/>
</dbReference>
<evidence type="ECO:0000313" key="9">
    <source>
        <dbReference type="Proteomes" id="UP000280791"/>
    </source>
</evidence>
<dbReference type="EC" id="2.3.3.16" evidence="3"/>
<dbReference type="Gene3D" id="1.10.580.10">
    <property type="entry name" value="Citrate Synthase, domain 1"/>
    <property type="match status" value="1"/>
</dbReference>
<dbReference type="InterPro" id="IPR016143">
    <property type="entry name" value="Citrate_synth-like_sm_a-sub"/>
</dbReference>
<dbReference type="FunFam" id="1.10.230.10:FF:000003">
    <property type="entry name" value="Citrate synthase"/>
    <property type="match status" value="1"/>
</dbReference>
<dbReference type="SUPFAM" id="SSF48256">
    <property type="entry name" value="Citrate synthase"/>
    <property type="match status" value="1"/>
</dbReference>
<dbReference type="EMBL" id="RCCP01000001">
    <property type="protein sequence ID" value="RLJ89862.1"/>
    <property type="molecule type" value="Genomic_DNA"/>
</dbReference>
<dbReference type="InterPro" id="IPR016142">
    <property type="entry name" value="Citrate_synth-like_lrg_a-sub"/>
</dbReference>